<accession>A0ABR6EQL8</accession>
<comment type="caution">
    <text evidence="1">The sequence shown here is derived from an EMBL/GenBank/DDBJ whole genome shotgun (WGS) entry which is preliminary data.</text>
</comment>
<name>A0ABR6EQL8_9SPHI</name>
<organism evidence="1 2">
    <name type="scientific">Pedobacter gandavensis</name>
    <dbReference type="NCBI Taxonomy" id="2679963"/>
    <lineage>
        <taxon>Bacteria</taxon>
        <taxon>Pseudomonadati</taxon>
        <taxon>Bacteroidota</taxon>
        <taxon>Sphingobacteriia</taxon>
        <taxon>Sphingobacteriales</taxon>
        <taxon>Sphingobacteriaceae</taxon>
        <taxon>Pedobacter</taxon>
    </lineage>
</organism>
<dbReference type="Proteomes" id="UP000636110">
    <property type="component" value="Unassembled WGS sequence"/>
</dbReference>
<protein>
    <submittedName>
        <fullName evidence="1">Uncharacterized protein</fullName>
    </submittedName>
</protein>
<dbReference type="RefSeq" id="WP_182952806.1">
    <property type="nucleotide sequence ID" value="NZ_WNXC01000001.1"/>
</dbReference>
<keyword evidence="2" id="KW-1185">Reference proteome</keyword>
<dbReference type="EMBL" id="WNXC01000001">
    <property type="protein sequence ID" value="MBB2147535.1"/>
    <property type="molecule type" value="Genomic_DNA"/>
</dbReference>
<evidence type="ECO:0000313" key="2">
    <source>
        <dbReference type="Proteomes" id="UP000636110"/>
    </source>
</evidence>
<reference evidence="1 2" key="1">
    <citation type="submission" date="2019-11" db="EMBL/GenBank/DDBJ databases">
        <title>Description of Pedobacter sp. LMG 31462T.</title>
        <authorList>
            <person name="Carlier A."/>
            <person name="Qi S."/>
            <person name="Vandamme P."/>
        </authorList>
    </citation>
    <scope>NUCLEOTIDE SEQUENCE [LARGE SCALE GENOMIC DNA]</scope>
    <source>
        <strain evidence="1 2">LMG 31462</strain>
    </source>
</reference>
<gene>
    <name evidence="1" type="ORF">GM920_01295</name>
</gene>
<sequence length="97" mass="10922">MTVIKNVHPLTAEVLFDILKKDFPDYINTRLNAELNIDFAHVFDEITVKFPEVIAGTVIVVTVNTEEITVSDQADTSAFNIDLLKKNLIDFIELKAT</sequence>
<evidence type="ECO:0000313" key="1">
    <source>
        <dbReference type="EMBL" id="MBB2147535.1"/>
    </source>
</evidence>
<proteinExistence type="predicted"/>